<keyword evidence="2" id="KW-0347">Helicase</keyword>
<feature type="domain" description="Helicase XPB/Ssl2 N-terminal" evidence="1">
    <location>
        <begin position="355"/>
        <end position="476"/>
    </location>
</feature>
<name>A0ABT9BVK5_9MICO</name>
<evidence type="ECO:0000313" key="3">
    <source>
        <dbReference type="Proteomes" id="UP001241072"/>
    </source>
</evidence>
<accession>A0ABT9BVK5</accession>
<sequence>MPAASDSALLLAGQLRQRSDDDLAALLAAREVRATGIRDFFDLADALLEPSSVQAALSRLDRPTLTVLAVLAELGPTTPARLDDEVRQRSSATTITAPTTDEALSTGERLALVLREGDRVAPTSGLALALAEWPSRGLPDLAELLGDPAPSTLAPVASADPSTTDRLASERAFATTASVAELIAQLQHEPARELARGGIALPDTKRLAAAMGVELDRVVGLVEIAERAGLVVRDGARWSAAESSEHWLVGDSGHRWSRLAGAWLERLPADVRGVLAERAHSEWGERLDQFTSWLFPAGGDWMRERIAVYTRDAELLGVTAHHIPSTPGAALLATGAPAAATAMAGLFPPEVEQVYLQHDLSVVSPGPLAPRVDARLRQIADLENRGLASTYRISAESLTRALASGDTAEEIRSFLSQISLTGIPQPLEYLLRDAAVRFGLVRVRSTADGHSSIHSDDAALLRTLLVDQSLSSIGLRGERDHLVSRFDRDVVFWSLSEARYPVAAEDASGRVVVPERRRAPAARTEAAPDASAALIARLRLEPAEAADSEGAWIARQLEAAIRSKALVTVTVRMPDGGTADYQLEPASVAGGRLRARDRRADLERTLPLASIVAVGPA</sequence>
<keyword evidence="2" id="KW-0067">ATP-binding</keyword>
<dbReference type="Pfam" id="PF13625">
    <property type="entry name" value="Helicase_C_3"/>
    <property type="match status" value="1"/>
</dbReference>
<keyword evidence="2" id="KW-0378">Hydrolase</keyword>
<keyword evidence="2" id="KW-0547">Nucleotide-binding</keyword>
<protein>
    <submittedName>
        <fullName evidence="2">Helicase-associated domain-containing protein</fullName>
    </submittedName>
</protein>
<organism evidence="2 3">
    <name type="scientific">Antiquaquibacter soli</name>
    <dbReference type="NCBI Taxonomy" id="3064523"/>
    <lineage>
        <taxon>Bacteria</taxon>
        <taxon>Bacillati</taxon>
        <taxon>Actinomycetota</taxon>
        <taxon>Actinomycetes</taxon>
        <taxon>Micrococcales</taxon>
        <taxon>Microbacteriaceae</taxon>
        <taxon>Antiquaquibacter</taxon>
    </lineage>
</organism>
<dbReference type="GO" id="GO:0004386">
    <property type="term" value="F:helicase activity"/>
    <property type="evidence" value="ECO:0007669"/>
    <property type="project" value="UniProtKB-KW"/>
</dbReference>
<evidence type="ECO:0000259" key="1">
    <source>
        <dbReference type="Pfam" id="PF13625"/>
    </source>
</evidence>
<reference evidence="2 3" key="1">
    <citation type="submission" date="2023-07" db="EMBL/GenBank/DDBJ databases">
        <title>Protaetiibacter sp. nov WY-16 isolated from soil.</title>
        <authorList>
            <person name="Liu B."/>
            <person name="Wan Y."/>
        </authorList>
    </citation>
    <scope>NUCLEOTIDE SEQUENCE [LARGE SCALE GENOMIC DNA]</scope>
    <source>
        <strain evidence="2 3">WY-16</strain>
    </source>
</reference>
<evidence type="ECO:0000313" key="2">
    <source>
        <dbReference type="EMBL" id="MDO7883420.1"/>
    </source>
</evidence>
<dbReference type="RefSeq" id="WP_305003847.1">
    <property type="nucleotide sequence ID" value="NZ_JAUQUB010000005.1"/>
</dbReference>
<gene>
    <name evidence="2" type="ORF">Q5716_14395</name>
</gene>
<dbReference type="InterPro" id="IPR032830">
    <property type="entry name" value="XPB/Ssl2_N"/>
</dbReference>
<dbReference type="EMBL" id="JAUQUB010000005">
    <property type="protein sequence ID" value="MDO7883420.1"/>
    <property type="molecule type" value="Genomic_DNA"/>
</dbReference>
<proteinExistence type="predicted"/>
<comment type="caution">
    <text evidence="2">The sequence shown here is derived from an EMBL/GenBank/DDBJ whole genome shotgun (WGS) entry which is preliminary data.</text>
</comment>
<keyword evidence="3" id="KW-1185">Reference proteome</keyword>
<dbReference type="Proteomes" id="UP001241072">
    <property type="component" value="Unassembled WGS sequence"/>
</dbReference>